<dbReference type="InterPro" id="IPR000485">
    <property type="entry name" value="AsnC-type_HTH_dom"/>
</dbReference>
<dbReference type="InterPro" id="IPR036388">
    <property type="entry name" value="WH-like_DNA-bd_sf"/>
</dbReference>
<dbReference type="InterPro" id="IPR011991">
    <property type="entry name" value="ArsR-like_HTH"/>
</dbReference>
<dbReference type="CDD" id="cd00090">
    <property type="entry name" value="HTH_ARSR"/>
    <property type="match status" value="1"/>
</dbReference>
<evidence type="ECO:0000313" key="6">
    <source>
        <dbReference type="Proteomes" id="UP001620405"/>
    </source>
</evidence>
<keyword evidence="6" id="KW-1185">Reference proteome</keyword>
<accession>A0ABW8ISZ3</accession>
<dbReference type="PANTHER" id="PTHR30154:SF54">
    <property type="entry name" value="POSSIBLE TRANSCRIPTIONAL REGULATORY PROTEIN (PROBABLY LRP_ASNC-FAMILY)"/>
    <property type="match status" value="1"/>
</dbReference>
<evidence type="ECO:0000256" key="2">
    <source>
        <dbReference type="ARBA" id="ARBA00023125"/>
    </source>
</evidence>
<keyword evidence="2" id="KW-0238">DNA-binding</keyword>
<dbReference type="PROSITE" id="PS50956">
    <property type="entry name" value="HTH_ASNC_2"/>
    <property type="match status" value="1"/>
</dbReference>
<dbReference type="Pfam" id="PF13404">
    <property type="entry name" value="HTH_AsnC-type"/>
    <property type="match status" value="1"/>
</dbReference>
<proteinExistence type="predicted"/>
<dbReference type="InterPro" id="IPR019887">
    <property type="entry name" value="Tscrpt_reg_AsnC/Lrp_C"/>
</dbReference>
<dbReference type="Gene3D" id="1.10.10.10">
    <property type="entry name" value="Winged helix-like DNA-binding domain superfamily/Winged helix DNA-binding domain"/>
    <property type="match status" value="1"/>
</dbReference>
<evidence type="ECO:0000259" key="4">
    <source>
        <dbReference type="PROSITE" id="PS50956"/>
    </source>
</evidence>
<evidence type="ECO:0000313" key="5">
    <source>
        <dbReference type="EMBL" id="MFK2873072.1"/>
    </source>
</evidence>
<organism evidence="5 6">
    <name type="scientific">Dyella lipolytica</name>
    <dbReference type="NCBI Taxonomy" id="1867835"/>
    <lineage>
        <taxon>Bacteria</taxon>
        <taxon>Pseudomonadati</taxon>
        <taxon>Pseudomonadota</taxon>
        <taxon>Gammaproteobacteria</taxon>
        <taxon>Lysobacterales</taxon>
        <taxon>Rhodanobacteraceae</taxon>
        <taxon>Dyella</taxon>
    </lineage>
</organism>
<dbReference type="SUPFAM" id="SSF46785">
    <property type="entry name" value="Winged helix' DNA-binding domain"/>
    <property type="match status" value="1"/>
</dbReference>
<dbReference type="Proteomes" id="UP001620405">
    <property type="component" value="Unassembled WGS sequence"/>
</dbReference>
<gene>
    <name evidence="5" type="ORF">ISP13_05960</name>
</gene>
<dbReference type="InterPro" id="IPR036390">
    <property type="entry name" value="WH_DNA-bd_sf"/>
</dbReference>
<feature type="domain" description="HTH asnC-type" evidence="4">
    <location>
        <begin position="7"/>
        <end position="68"/>
    </location>
</feature>
<dbReference type="Gene3D" id="3.30.70.920">
    <property type="match status" value="1"/>
</dbReference>
<dbReference type="SUPFAM" id="SSF54909">
    <property type="entry name" value="Dimeric alpha+beta barrel"/>
    <property type="match status" value="1"/>
</dbReference>
<keyword evidence="3" id="KW-0804">Transcription</keyword>
<keyword evidence="1" id="KW-0805">Transcription regulation</keyword>
<reference evidence="5 6" key="1">
    <citation type="submission" date="2020-10" db="EMBL/GenBank/DDBJ databases">
        <title>Phylogeny of dyella-like bacteria.</title>
        <authorList>
            <person name="Fu J."/>
        </authorList>
    </citation>
    <scope>NUCLEOTIDE SEQUENCE [LARGE SCALE GENOMIC DNA]</scope>
    <source>
        <strain evidence="5 6">DHOB07</strain>
    </source>
</reference>
<evidence type="ECO:0000256" key="3">
    <source>
        <dbReference type="ARBA" id="ARBA00023163"/>
    </source>
</evidence>
<comment type="caution">
    <text evidence="5">The sequence shown here is derived from an EMBL/GenBank/DDBJ whole genome shotgun (WGS) entry which is preliminary data.</text>
</comment>
<sequence length="165" mass="18249">MATEVDLDRTDFAILRLLMKDAWLSNKEIAAAVGLAPSSCHERIKSLRTRGVLVSAHAEVNLQAIGFPLEAVLFVQLGKLEGQVVDKFLKSTAAIPEVRGVFLVSGRFDLLVHVVVHDMEHLKEIISQHFNRHAVVVRVETSVVFNHEARHVMPLAENKGKSAIS</sequence>
<dbReference type="InterPro" id="IPR011008">
    <property type="entry name" value="Dimeric_a/b-barrel"/>
</dbReference>
<dbReference type="PANTHER" id="PTHR30154">
    <property type="entry name" value="LEUCINE-RESPONSIVE REGULATORY PROTEIN"/>
    <property type="match status" value="1"/>
</dbReference>
<dbReference type="SMART" id="SM00344">
    <property type="entry name" value="HTH_ASNC"/>
    <property type="match status" value="1"/>
</dbReference>
<dbReference type="PRINTS" id="PR00033">
    <property type="entry name" value="HTHASNC"/>
</dbReference>
<dbReference type="EMBL" id="JADIKG010000011">
    <property type="protein sequence ID" value="MFK2873072.1"/>
    <property type="molecule type" value="Genomic_DNA"/>
</dbReference>
<dbReference type="RefSeq" id="WP_284398284.1">
    <property type="nucleotide sequence ID" value="NZ_BSNQ01000003.1"/>
</dbReference>
<dbReference type="InterPro" id="IPR019888">
    <property type="entry name" value="Tscrpt_reg_AsnC-like"/>
</dbReference>
<name>A0ABW8ISZ3_9GAMM</name>
<dbReference type="Pfam" id="PF01037">
    <property type="entry name" value="AsnC_trans_reg"/>
    <property type="match status" value="1"/>
</dbReference>
<evidence type="ECO:0000256" key="1">
    <source>
        <dbReference type="ARBA" id="ARBA00023015"/>
    </source>
</evidence>
<protein>
    <submittedName>
        <fullName evidence="5">Lrp/AsnC family transcriptional regulator</fullName>
    </submittedName>
</protein>